<dbReference type="Proteomes" id="UP001279410">
    <property type="component" value="Unassembled WGS sequence"/>
</dbReference>
<keyword evidence="3" id="KW-1185">Reference proteome</keyword>
<evidence type="ECO:0000313" key="2">
    <source>
        <dbReference type="EMBL" id="GLD57142.1"/>
    </source>
</evidence>
<evidence type="ECO:0000313" key="3">
    <source>
        <dbReference type="Proteomes" id="UP001279410"/>
    </source>
</evidence>
<organism evidence="2 3">
    <name type="scientific">Lates japonicus</name>
    <name type="common">Japanese lates</name>
    <dbReference type="NCBI Taxonomy" id="270547"/>
    <lineage>
        <taxon>Eukaryota</taxon>
        <taxon>Metazoa</taxon>
        <taxon>Chordata</taxon>
        <taxon>Craniata</taxon>
        <taxon>Vertebrata</taxon>
        <taxon>Euteleostomi</taxon>
        <taxon>Actinopterygii</taxon>
        <taxon>Neopterygii</taxon>
        <taxon>Teleostei</taxon>
        <taxon>Neoteleostei</taxon>
        <taxon>Acanthomorphata</taxon>
        <taxon>Carangaria</taxon>
        <taxon>Carangaria incertae sedis</taxon>
        <taxon>Centropomidae</taxon>
        <taxon>Lates</taxon>
    </lineage>
</organism>
<comment type="caution">
    <text evidence="2">The sequence shown here is derived from an EMBL/GenBank/DDBJ whole genome shotgun (WGS) entry which is preliminary data.</text>
</comment>
<dbReference type="AlphaFoldDB" id="A0AAD3MNU5"/>
<dbReference type="EMBL" id="BRZM01004436">
    <property type="protein sequence ID" value="GLD57142.1"/>
    <property type="molecule type" value="Genomic_DNA"/>
</dbReference>
<gene>
    <name evidence="2" type="ORF">AKAME5_002870600</name>
</gene>
<evidence type="ECO:0000256" key="1">
    <source>
        <dbReference type="SAM" id="MobiDB-lite"/>
    </source>
</evidence>
<sequence>MEAKRIARIALAEIRAFLAQEEEEEATWALKMKALEAAEERLREGGGRKKEERGRERGEGERGKGEDGEGKDGGGRRRKE</sequence>
<accession>A0AAD3MNU5</accession>
<reference evidence="2" key="1">
    <citation type="submission" date="2022-08" db="EMBL/GenBank/DDBJ databases">
        <title>Genome sequencing of akame (Lates japonicus).</title>
        <authorList>
            <person name="Hashiguchi Y."/>
            <person name="Takahashi H."/>
        </authorList>
    </citation>
    <scope>NUCLEOTIDE SEQUENCE</scope>
    <source>
        <strain evidence="2">Kochi</strain>
    </source>
</reference>
<proteinExistence type="predicted"/>
<protein>
    <submittedName>
        <fullName evidence="2">Calponin homology domain-containing protein</fullName>
    </submittedName>
</protein>
<feature type="region of interest" description="Disordered" evidence="1">
    <location>
        <begin position="40"/>
        <end position="80"/>
    </location>
</feature>
<name>A0AAD3MNU5_LATJO</name>